<accession>A0ABP3HIP5</accession>
<gene>
    <name evidence="1" type="ORF">GCM10010319_57180</name>
</gene>
<keyword evidence="2" id="KW-1185">Reference proteome</keyword>
<dbReference type="RefSeq" id="WP_344122348.1">
    <property type="nucleotide sequence ID" value="NZ_BAAABW010000028.1"/>
</dbReference>
<organism evidence="1 2">
    <name type="scientific">Streptomyces blastmyceticus</name>
    <dbReference type="NCBI Taxonomy" id="68180"/>
    <lineage>
        <taxon>Bacteria</taxon>
        <taxon>Bacillati</taxon>
        <taxon>Actinomycetota</taxon>
        <taxon>Actinomycetes</taxon>
        <taxon>Kitasatosporales</taxon>
        <taxon>Streptomycetaceae</taxon>
        <taxon>Streptomyces</taxon>
    </lineage>
</organism>
<name>A0ABP3HIP5_9ACTN</name>
<dbReference type="Proteomes" id="UP001500063">
    <property type="component" value="Unassembled WGS sequence"/>
</dbReference>
<comment type="caution">
    <text evidence="1">The sequence shown here is derived from an EMBL/GenBank/DDBJ whole genome shotgun (WGS) entry which is preliminary data.</text>
</comment>
<evidence type="ECO:0000313" key="2">
    <source>
        <dbReference type="Proteomes" id="UP001500063"/>
    </source>
</evidence>
<sequence length="97" mass="10675">MSETTPPAEQARAALREHMAEHLDAALAYLDGIPDPVERELTAQLLAEDLLPDAVKRVKAVRGAALQELRDRKLSLRKIGELIGKSTPRVDQILKGK</sequence>
<evidence type="ECO:0000313" key="1">
    <source>
        <dbReference type="EMBL" id="GAA0371668.1"/>
    </source>
</evidence>
<protein>
    <submittedName>
        <fullName evidence="1">Uncharacterized protein</fullName>
    </submittedName>
</protein>
<reference evidence="2" key="1">
    <citation type="journal article" date="2019" name="Int. J. Syst. Evol. Microbiol.">
        <title>The Global Catalogue of Microorganisms (GCM) 10K type strain sequencing project: providing services to taxonomists for standard genome sequencing and annotation.</title>
        <authorList>
            <consortium name="The Broad Institute Genomics Platform"/>
            <consortium name="The Broad Institute Genome Sequencing Center for Infectious Disease"/>
            <person name="Wu L."/>
            <person name="Ma J."/>
        </authorList>
    </citation>
    <scope>NUCLEOTIDE SEQUENCE [LARGE SCALE GENOMIC DNA]</scope>
    <source>
        <strain evidence="2">JCM 4565</strain>
    </source>
</reference>
<proteinExistence type="predicted"/>
<dbReference type="EMBL" id="BAAABW010000028">
    <property type="protein sequence ID" value="GAA0371668.1"/>
    <property type="molecule type" value="Genomic_DNA"/>
</dbReference>